<keyword evidence="5 7" id="KW-0472">Membrane</keyword>
<dbReference type="EMBL" id="LVLJ01002120">
    <property type="protein sequence ID" value="OAE26735.1"/>
    <property type="molecule type" value="Genomic_DNA"/>
</dbReference>
<feature type="transmembrane region" description="Helical" evidence="7">
    <location>
        <begin position="274"/>
        <end position="295"/>
    </location>
</feature>
<comment type="subcellular location">
    <subcellularLocation>
        <location evidence="1">Membrane</location>
        <topology evidence="1">Multi-pass membrane protein</topology>
    </subcellularLocation>
</comment>
<dbReference type="SUPFAM" id="SSF103473">
    <property type="entry name" value="MFS general substrate transporter"/>
    <property type="match status" value="1"/>
</dbReference>
<feature type="region of interest" description="Disordered" evidence="6">
    <location>
        <begin position="710"/>
        <end position="735"/>
    </location>
</feature>
<comment type="caution">
    <text evidence="8">The sequence shown here is derived from an EMBL/GenBank/DDBJ whole genome shotgun (WGS) entry which is preliminary data.</text>
</comment>
<comment type="similarity">
    <text evidence="2">Belongs to the major facilitator superfamily. Proton-dependent oligopeptide transporter (POT/PTR) (TC 2.A.17) family.</text>
</comment>
<evidence type="ECO:0000256" key="5">
    <source>
        <dbReference type="ARBA" id="ARBA00023136"/>
    </source>
</evidence>
<dbReference type="Gene3D" id="1.20.1250.20">
    <property type="entry name" value="MFS general substrate transporter like domains"/>
    <property type="match status" value="1"/>
</dbReference>
<name>A0A176W2P9_MARPO</name>
<sequence>MKCANSTHSVWVVGCGLWVVPYREKDYKKQVLELKQDLGVLLRTTVTALWPSFVIKCAKYLFGSRELANVDTWCSSPNASPELIIYRARDQGDCRPAVDYKQRTADKSLTGGWIPAINIFGTELLERIAGFGVTQNLITYLTGYMHLSLDFSANVVTTYVGASYMSFIVGGYVADTCLGRFWTLIFAILTEVIGLVLLTFTATFPSLRPPECTDEDELKGICRKADRWVMAAVMLGLSLVALGIGSIKSCVSAFGADQFDILDPLEKRRLPQYFNWFFFVVSSGGLMAVTLLVYMETRLGRGWGFGSLAIIMLLSLVLLVSGRKTYRYRNPTGSPLTHTLQVVVAAFRNRKFPHPSTEEFQKDVLFYVDDPQAYQQHYDKHKSNFLFRFLDKAPVVRKGAEGERRQGDWHVASVEKVEEVKRIFHLIPTMSTSFLYYTVLAQMLTFSVAQSATLDRRLGRAVEIPPATVGVFLHLTVLLVIPAYEALLKPAVRRRTDHETGLSMLQRIGVGLVLSVLAMVTAAVVERRRLAVVAALRLESQPGSRLPMTVFWLLPQYCLAGLGEVFAYVGHMEFFYTEAPKTMRTVGTGFFLLTLAMGYFASSLIVYLVGSLSDRWLHSRHINNGRLDKFYWLMACLAAVNVVLYVAVSRHYTYTNELDSRDDHSRRWLVLEHRKPRWPSWASSRGEPDGGRAGLRVSSVALAMAAAADAWESPSSGNHREGGEVSTAASAADAL</sequence>
<evidence type="ECO:0000256" key="6">
    <source>
        <dbReference type="SAM" id="MobiDB-lite"/>
    </source>
</evidence>
<evidence type="ECO:0000313" key="9">
    <source>
        <dbReference type="Proteomes" id="UP000077202"/>
    </source>
</evidence>
<feature type="transmembrane region" description="Helical" evidence="7">
    <location>
        <begin position="464"/>
        <end position="484"/>
    </location>
</feature>
<evidence type="ECO:0000256" key="3">
    <source>
        <dbReference type="ARBA" id="ARBA00022692"/>
    </source>
</evidence>
<feature type="transmembrane region" description="Helical" evidence="7">
    <location>
        <begin position="151"/>
        <end position="174"/>
    </location>
</feature>
<dbReference type="AlphaFoldDB" id="A0A176W2P9"/>
<dbReference type="PANTHER" id="PTHR11654">
    <property type="entry name" value="OLIGOPEPTIDE TRANSPORTER-RELATED"/>
    <property type="match status" value="1"/>
</dbReference>
<keyword evidence="9" id="KW-1185">Reference proteome</keyword>
<evidence type="ECO:0000256" key="1">
    <source>
        <dbReference type="ARBA" id="ARBA00004141"/>
    </source>
</evidence>
<protein>
    <submittedName>
        <fullName evidence="8">Uncharacterized protein</fullName>
    </submittedName>
</protein>
<keyword evidence="4 7" id="KW-1133">Transmembrane helix</keyword>
<reference evidence="8" key="1">
    <citation type="submission" date="2016-03" db="EMBL/GenBank/DDBJ databases">
        <title>Mechanisms controlling the formation of the plant cell surface in tip-growing cells are functionally conserved among land plants.</title>
        <authorList>
            <person name="Honkanen S."/>
            <person name="Jones V.A."/>
            <person name="Morieri G."/>
            <person name="Champion C."/>
            <person name="Hetherington A.J."/>
            <person name="Kelly S."/>
            <person name="Saint-Marcoux D."/>
            <person name="Proust H."/>
            <person name="Prescott H."/>
            <person name="Dolan L."/>
        </authorList>
    </citation>
    <scope>NUCLEOTIDE SEQUENCE [LARGE SCALE GENOMIC DNA]</scope>
    <source>
        <tissue evidence="8">Whole gametophyte</tissue>
    </source>
</reference>
<dbReference type="PROSITE" id="PS51257">
    <property type="entry name" value="PROKAR_LIPOPROTEIN"/>
    <property type="match status" value="1"/>
</dbReference>
<evidence type="ECO:0000313" key="8">
    <source>
        <dbReference type="EMBL" id="OAE26735.1"/>
    </source>
</evidence>
<dbReference type="GO" id="GO:0016020">
    <property type="term" value="C:membrane"/>
    <property type="evidence" value="ECO:0007669"/>
    <property type="project" value="UniProtKB-SubCell"/>
</dbReference>
<feature type="transmembrane region" description="Helical" evidence="7">
    <location>
        <begin position="504"/>
        <end position="525"/>
    </location>
</feature>
<dbReference type="Pfam" id="PF00854">
    <property type="entry name" value="PTR2"/>
    <property type="match status" value="1"/>
</dbReference>
<dbReference type="CDD" id="cd17351">
    <property type="entry name" value="MFS_NPF"/>
    <property type="match status" value="1"/>
</dbReference>
<dbReference type="InterPro" id="IPR036259">
    <property type="entry name" value="MFS_trans_sf"/>
</dbReference>
<dbReference type="GO" id="GO:0022857">
    <property type="term" value="F:transmembrane transporter activity"/>
    <property type="evidence" value="ECO:0007669"/>
    <property type="project" value="InterPro"/>
</dbReference>
<feature type="transmembrane region" description="Helical" evidence="7">
    <location>
        <begin position="589"/>
        <end position="609"/>
    </location>
</feature>
<feature type="transmembrane region" description="Helical" evidence="7">
    <location>
        <begin position="630"/>
        <end position="648"/>
    </location>
</feature>
<feature type="transmembrane region" description="Helical" evidence="7">
    <location>
        <begin position="228"/>
        <end position="254"/>
    </location>
</feature>
<proteinExistence type="inferred from homology"/>
<organism evidence="8 9">
    <name type="scientific">Marchantia polymorpha subsp. ruderalis</name>
    <dbReference type="NCBI Taxonomy" id="1480154"/>
    <lineage>
        <taxon>Eukaryota</taxon>
        <taxon>Viridiplantae</taxon>
        <taxon>Streptophyta</taxon>
        <taxon>Embryophyta</taxon>
        <taxon>Marchantiophyta</taxon>
        <taxon>Marchantiopsida</taxon>
        <taxon>Marchantiidae</taxon>
        <taxon>Marchantiales</taxon>
        <taxon>Marchantiaceae</taxon>
        <taxon>Marchantia</taxon>
    </lineage>
</organism>
<feature type="transmembrane region" description="Helical" evidence="7">
    <location>
        <begin position="180"/>
        <end position="207"/>
    </location>
</feature>
<feature type="transmembrane region" description="Helical" evidence="7">
    <location>
        <begin position="302"/>
        <end position="321"/>
    </location>
</feature>
<feature type="transmembrane region" description="Helical" evidence="7">
    <location>
        <begin position="434"/>
        <end position="452"/>
    </location>
</feature>
<dbReference type="InterPro" id="IPR000109">
    <property type="entry name" value="POT_fam"/>
</dbReference>
<feature type="transmembrane region" description="Helical" evidence="7">
    <location>
        <begin position="546"/>
        <end position="569"/>
    </location>
</feature>
<gene>
    <name evidence="8" type="ORF">AXG93_2471s1030</name>
</gene>
<evidence type="ECO:0000256" key="7">
    <source>
        <dbReference type="SAM" id="Phobius"/>
    </source>
</evidence>
<accession>A0A176W2P9</accession>
<keyword evidence="3 7" id="KW-0812">Transmembrane</keyword>
<evidence type="ECO:0000256" key="4">
    <source>
        <dbReference type="ARBA" id="ARBA00022989"/>
    </source>
</evidence>
<evidence type="ECO:0000256" key="2">
    <source>
        <dbReference type="ARBA" id="ARBA00005982"/>
    </source>
</evidence>
<dbReference type="Proteomes" id="UP000077202">
    <property type="component" value="Unassembled WGS sequence"/>
</dbReference>